<dbReference type="EMBL" id="DXGK01000071">
    <property type="protein sequence ID" value="HIW70456.1"/>
    <property type="molecule type" value="Genomic_DNA"/>
</dbReference>
<dbReference type="InterPro" id="IPR019405">
    <property type="entry name" value="Lactonase_7-beta_prop"/>
</dbReference>
<dbReference type="InterPro" id="IPR015943">
    <property type="entry name" value="WD40/YVTN_repeat-like_dom_sf"/>
</dbReference>
<reference evidence="2" key="2">
    <citation type="submission" date="2021-04" db="EMBL/GenBank/DDBJ databases">
        <authorList>
            <person name="Gilroy R."/>
        </authorList>
    </citation>
    <scope>NUCLEOTIDE SEQUENCE</scope>
    <source>
        <strain evidence="2">ChiHejej3B27-2180</strain>
    </source>
</reference>
<evidence type="ECO:0000313" key="3">
    <source>
        <dbReference type="Proteomes" id="UP000886878"/>
    </source>
</evidence>
<sequence length="344" mass="38446">MTEDFLIGTYTKKSSKGIYAVTLNEQKEQLTNVRLVVHSQKPAYLQVGSSHQLFSIRQEDDFTGVATYHLQNGHGQLIDKSLTLGPAPAYVGLDEQRHLLFAANYHKATIEVYHLDLQGKLTKTDEVTHQGLPGPRPEQVDGPHCHYADLTPDKRLIVCDLGLDLVVIYNIDSQGRLTAVSRFKTPAGYGPRHLIFSADGHYCYLLGELSSKLMVLKYDHTTAQLNPVQTISTIPTDWTSHNGAAAIHLSADGRFLYCSNRGENTIAVFAIQPDHTLQHIQSVTTAGDFPRDFELSANNHYLVASNQNTDNLTLYRRDSNSGRLTLLQQDVRCPEPVCVKQWQH</sequence>
<dbReference type="SUPFAM" id="SSF51004">
    <property type="entry name" value="C-terminal (heme d1) domain of cytochrome cd1-nitrite reductase"/>
    <property type="match status" value="1"/>
</dbReference>
<dbReference type="Gene3D" id="2.130.10.10">
    <property type="entry name" value="YVTN repeat-like/Quinoprotein amine dehydrogenase"/>
    <property type="match status" value="1"/>
</dbReference>
<reference evidence="2" key="1">
    <citation type="journal article" date="2021" name="PeerJ">
        <title>Extensive microbial diversity within the chicken gut microbiome revealed by metagenomics and culture.</title>
        <authorList>
            <person name="Gilroy R."/>
            <person name="Ravi A."/>
            <person name="Getino M."/>
            <person name="Pursley I."/>
            <person name="Horton D.L."/>
            <person name="Alikhan N.F."/>
            <person name="Baker D."/>
            <person name="Gharbi K."/>
            <person name="Hall N."/>
            <person name="Watson M."/>
            <person name="Adriaenssens E.M."/>
            <person name="Foster-Nyarko E."/>
            <person name="Jarju S."/>
            <person name="Secka A."/>
            <person name="Antonio M."/>
            <person name="Oren A."/>
            <person name="Chaudhuri R.R."/>
            <person name="La Ragione R."/>
            <person name="Hildebrand F."/>
            <person name="Pallen M.J."/>
        </authorList>
    </citation>
    <scope>NUCLEOTIDE SEQUENCE</scope>
    <source>
        <strain evidence="2">ChiHejej3B27-2180</strain>
    </source>
</reference>
<organism evidence="2 3">
    <name type="scientific">Candidatus Limosilactobacillus merdipullorum</name>
    <dbReference type="NCBI Taxonomy" id="2838653"/>
    <lineage>
        <taxon>Bacteria</taxon>
        <taxon>Bacillati</taxon>
        <taxon>Bacillota</taxon>
        <taxon>Bacilli</taxon>
        <taxon>Lactobacillales</taxon>
        <taxon>Lactobacillaceae</taxon>
        <taxon>Limosilactobacillus</taxon>
    </lineage>
</organism>
<dbReference type="AlphaFoldDB" id="A0A9D1QPC3"/>
<dbReference type="GO" id="GO:0017057">
    <property type="term" value="F:6-phosphogluconolactonase activity"/>
    <property type="evidence" value="ECO:0007669"/>
    <property type="project" value="TreeGrafter"/>
</dbReference>
<dbReference type="Proteomes" id="UP000886878">
    <property type="component" value="Unassembled WGS sequence"/>
</dbReference>
<evidence type="ECO:0000313" key="2">
    <source>
        <dbReference type="EMBL" id="HIW70456.1"/>
    </source>
</evidence>
<evidence type="ECO:0000256" key="1">
    <source>
        <dbReference type="ARBA" id="ARBA00005564"/>
    </source>
</evidence>
<dbReference type="Pfam" id="PF10282">
    <property type="entry name" value="Lactonase"/>
    <property type="match status" value="1"/>
</dbReference>
<dbReference type="PANTHER" id="PTHR30344:SF1">
    <property type="entry name" value="6-PHOSPHOGLUCONOLACTONASE"/>
    <property type="match status" value="1"/>
</dbReference>
<comment type="similarity">
    <text evidence="1">Belongs to the cycloisomerase 2 family.</text>
</comment>
<dbReference type="PANTHER" id="PTHR30344">
    <property type="entry name" value="6-PHOSPHOGLUCONOLACTONASE-RELATED"/>
    <property type="match status" value="1"/>
</dbReference>
<dbReference type="InterPro" id="IPR011048">
    <property type="entry name" value="Haem_d1_sf"/>
</dbReference>
<comment type="caution">
    <text evidence="2">The sequence shown here is derived from an EMBL/GenBank/DDBJ whole genome shotgun (WGS) entry which is preliminary data.</text>
</comment>
<dbReference type="GO" id="GO:0005829">
    <property type="term" value="C:cytosol"/>
    <property type="evidence" value="ECO:0007669"/>
    <property type="project" value="TreeGrafter"/>
</dbReference>
<gene>
    <name evidence="2" type="ORF">H9876_03650</name>
</gene>
<accession>A0A9D1QPC3</accession>
<name>A0A9D1QPC3_9LACO</name>
<protein>
    <submittedName>
        <fullName evidence="2">Lactonase family protein</fullName>
    </submittedName>
</protein>
<proteinExistence type="inferred from homology"/>
<dbReference type="InterPro" id="IPR050282">
    <property type="entry name" value="Cycloisomerase_2"/>
</dbReference>